<sequence length="67" mass="7639">MRRRAVVKAANTTNPRLRDSKGKGLITRQKRWLNERGASVFSHFQSSLGTDTAEDLPRRGTWEVGNR</sequence>
<evidence type="ECO:0000256" key="1">
    <source>
        <dbReference type="SAM" id="MobiDB-lite"/>
    </source>
</evidence>
<keyword evidence="3" id="KW-1185">Reference proteome</keyword>
<name>A0AAV7MUM4_PLEWA</name>
<dbReference type="EMBL" id="JANPWB010000013">
    <property type="protein sequence ID" value="KAJ1107307.1"/>
    <property type="molecule type" value="Genomic_DNA"/>
</dbReference>
<accession>A0AAV7MUM4</accession>
<reference evidence="2" key="1">
    <citation type="journal article" date="2022" name="bioRxiv">
        <title>Sequencing and chromosome-scale assembly of the giantPleurodeles waltlgenome.</title>
        <authorList>
            <person name="Brown T."/>
            <person name="Elewa A."/>
            <person name="Iarovenko S."/>
            <person name="Subramanian E."/>
            <person name="Araus A.J."/>
            <person name="Petzold A."/>
            <person name="Susuki M."/>
            <person name="Suzuki K.-i.T."/>
            <person name="Hayashi T."/>
            <person name="Toyoda A."/>
            <person name="Oliveira C."/>
            <person name="Osipova E."/>
            <person name="Leigh N.D."/>
            <person name="Simon A."/>
            <person name="Yun M.H."/>
        </authorList>
    </citation>
    <scope>NUCLEOTIDE SEQUENCE</scope>
    <source>
        <strain evidence="2">20211129_DDA</strain>
        <tissue evidence="2">Liver</tissue>
    </source>
</reference>
<dbReference type="Proteomes" id="UP001066276">
    <property type="component" value="Chromosome 9"/>
</dbReference>
<proteinExistence type="predicted"/>
<organism evidence="2 3">
    <name type="scientific">Pleurodeles waltl</name>
    <name type="common">Iberian ribbed newt</name>
    <dbReference type="NCBI Taxonomy" id="8319"/>
    <lineage>
        <taxon>Eukaryota</taxon>
        <taxon>Metazoa</taxon>
        <taxon>Chordata</taxon>
        <taxon>Craniata</taxon>
        <taxon>Vertebrata</taxon>
        <taxon>Euteleostomi</taxon>
        <taxon>Amphibia</taxon>
        <taxon>Batrachia</taxon>
        <taxon>Caudata</taxon>
        <taxon>Salamandroidea</taxon>
        <taxon>Salamandridae</taxon>
        <taxon>Pleurodelinae</taxon>
        <taxon>Pleurodeles</taxon>
    </lineage>
</organism>
<evidence type="ECO:0000313" key="3">
    <source>
        <dbReference type="Proteomes" id="UP001066276"/>
    </source>
</evidence>
<dbReference type="AlphaFoldDB" id="A0AAV7MUM4"/>
<gene>
    <name evidence="2" type="ORF">NDU88_004699</name>
</gene>
<feature type="region of interest" description="Disordered" evidence="1">
    <location>
        <begin position="1"/>
        <end position="20"/>
    </location>
</feature>
<protein>
    <submittedName>
        <fullName evidence="2">Uncharacterized protein</fullName>
    </submittedName>
</protein>
<evidence type="ECO:0000313" key="2">
    <source>
        <dbReference type="EMBL" id="KAJ1107307.1"/>
    </source>
</evidence>
<comment type="caution">
    <text evidence="2">The sequence shown here is derived from an EMBL/GenBank/DDBJ whole genome shotgun (WGS) entry which is preliminary data.</text>
</comment>